<proteinExistence type="predicted"/>
<reference evidence="3 4" key="2">
    <citation type="submission" date="2024-07" db="EMBL/GenBank/DDBJ databases">
        <authorList>
            <person name="Akdeniz Z."/>
        </authorList>
    </citation>
    <scope>NUCLEOTIDE SEQUENCE [LARGE SCALE GENOMIC DNA]</scope>
</reference>
<sequence>MTLAFEILTSSQFDSMMKSTSECIKNAYQQGLEMYNAPTMSLIQRPKSQTIVSTDARIDALIQLHLQQSIQLNSDKSKAGVTLSPADCARFPSKIQISQLSSLTKQQLESWAAGTIKAYLRGNRAFQQSIELVNATDTYPMDNIALTRCSRLVRLQRKWENIPPIDAQNGKVKQKTVSVMNKNSKAQYTKERELQLLADYRTILKNVLRDFNIQFEKQFGKEPSKEDKELLRPLYMEYKALKQFVNDDFDQKQVQIDDPQLKTLVNTLVSTKGSATTMLQKMVPRDQAGIRLFKKEVQKCLFGYKDAYDKCLNAVGQYKKQTGKLPVGFQENWAQGFIEVYNLLFSAYEKLKAQVK</sequence>
<gene>
    <name evidence="2" type="ORF">HINF_LOCUS15649</name>
    <name evidence="3" type="ORF">HINF_LOCUS3460</name>
</gene>
<evidence type="ECO:0000313" key="3">
    <source>
        <dbReference type="EMBL" id="CAL5975694.1"/>
    </source>
</evidence>
<name>A0AA86NXY1_9EUKA</name>
<feature type="domain" description="FAM13A-like" evidence="1">
    <location>
        <begin position="190"/>
        <end position="243"/>
    </location>
</feature>
<dbReference type="Proteomes" id="UP001642409">
    <property type="component" value="Unassembled WGS sequence"/>
</dbReference>
<accession>A0AA86NXY1</accession>
<evidence type="ECO:0000313" key="2">
    <source>
        <dbReference type="EMBL" id="CAI9928004.1"/>
    </source>
</evidence>
<dbReference type="EMBL" id="CAXDID020000006">
    <property type="protein sequence ID" value="CAL5975694.1"/>
    <property type="molecule type" value="Genomic_DNA"/>
</dbReference>
<dbReference type="EMBL" id="CATOUU010000386">
    <property type="protein sequence ID" value="CAI9928004.1"/>
    <property type="molecule type" value="Genomic_DNA"/>
</dbReference>
<reference evidence="2" key="1">
    <citation type="submission" date="2023-06" db="EMBL/GenBank/DDBJ databases">
        <authorList>
            <person name="Kurt Z."/>
        </authorList>
    </citation>
    <scope>NUCLEOTIDE SEQUENCE</scope>
</reference>
<organism evidence="2">
    <name type="scientific">Hexamita inflata</name>
    <dbReference type="NCBI Taxonomy" id="28002"/>
    <lineage>
        <taxon>Eukaryota</taxon>
        <taxon>Metamonada</taxon>
        <taxon>Diplomonadida</taxon>
        <taxon>Hexamitidae</taxon>
        <taxon>Hexamitinae</taxon>
        <taxon>Hexamita</taxon>
    </lineage>
</organism>
<protein>
    <recommendedName>
        <fullName evidence="1">FAM13A-like domain-containing protein</fullName>
    </recommendedName>
</protein>
<dbReference type="AlphaFoldDB" id="A0AA86NXY1"/>
<evidence type="ECO:0000259" key="1">
    <source>
        <dbReference type="Pfam" id="PF26116"/>
    </source>
</evidence>
<dbReference type="InterPro" id="IPR059029">
    <property type="entry name" value="FAM13A_dom"/>
</dbReference>
<evidence type="ECO:0000313" key="4">
    <source>
        <dbReference type="Proteomes" id="UP001642409"/>
    </source>
</evidence>
<dbReference type="Pfam" id="PF26116">
    <property type="entry name" value="FAM13A"/>
    <property type="match status" value="1"/>
</dbReference>
<comment type="caution">
    <text evidence="2">The sequence shown here is derived from an EMBL/GenBank/DDBJ whole genome shotgun (WGS) entry which is preliminary data.</text>
</comment>
<keyword evidence="4" id="KW-1185">Reference proteome</keyword>